<evidence type="ECO:0000256" key="4">
    <source>
        <dbReference type="ARBA" id="ARBA00022679"/>
    </source>
</evidence>
<dbReference type="Pfam" id="PF02801">
    <property type="entry name" value="Ketoacyl-synt_C"/>
    <property type="match status" value="1"/>
</dbReference>
<dbReference type="InterPro" id="IPR001031">
    <property type="entry name" value="Thioesterase"/>
</dbReference>
<feature type="region of interest" description="C-terminal hotdog fold" evidence="49">
    <location>
        <begin position="942"/>
        <end position="1063"/>
    </location>
</feature>
<evidence type="ECO:0000256" key="12">
    <source>
        <dbReference type="ARBA" id="ARBA00023388"/>
    </source>
</evidence>
<evidence type="ECO:0000256" key="8">
    <source>
        <dbReference type="ARBA" id="ARBA00023268"/>
    </source>
</evidence>
<dbReference type="InterPro" id="IPR009081">
    <property type="entry name" value="PP-bd_ACP"/>
</dbReference>
<evidence type="ECO:0000256" key="43">
    <source>
        <dbReference type="ARBA" id="ARBA00049263"/>
    </source>
</evidence>
<dbReference type="KEGG" id="dpa:109544836"/>
<comment type="catalytic activity">
    <reaction evidence="32">
        <text>tetradecanoyl-[ACP] + H2O = tetradecanoate + holo-[ACP] + H(+)</text>
        <dbReference type="Rhea" id="RHEA:30123"/>
        <dbReference type="Rhea" id="RHEA-COMP:9648"/>
        <dbReference type="Rhea" id="RHEA-COMP:9685"/>
        <dbReference type="ChEBI" id="CHEBI:15377"/>
        <dbReference type="ChEBI" id="CHEBI:15378"/>
        <dbReference type="ChEBI" id="CHEBI:30807"/>
        <dbReference type="ChEBI" id="CHEBI:64479"/>
        <dbReference type="ChEBI" id="CHEBI:78477"/>
        <dbReference type="EC" id="3.1.2.14"/>
    </reaction>
    <physiologicalReaction direction="left-to-right" evidence="32">
        <dbReference type="Rhea" id="RHEA:30124"/>
    </physiologicalReaction>
</comment>
<dbReference type="GO" id="GO:0141148">
    <property type="term" value="F:enoyl-[acyl-carrier-protein] reductase (NADPH) activity"/>
    <property type="evidence" value="ECO:0007669"/>
    <property type="project" value="UniProtKB-EC"/>
</dbReference>
<evidence type="ECO:0000256" key="1">
    <source>
        <dbReference type="ARBA" id="ARBA00005189"/>
    </source>
</evidence>
<dbReference type="InterPro" id="IPR057326">
    <property type="entry name" value="KR_dom"/>
</dbReference>
<dbReference type="GO" id="GO:0004313">
    <property type="term" value="F:[acyl-carrier-protein] S-acetyltransferase activity"/>
    <property type="evidence" value="ECO:0007669"/>
    <property type="project" value="UniProtKB-EC"/>
</dbReference>
<comment type="catalytic activity">
    <reaction evidence="21">
        <text>a (3R)-hydroxyacyl-[ACP] + NADP(+) = a 3-oxoacyl-[ACP] + NADPH + H(+)</text>
        <dbReference type="Rhea" id="RHEA:17397"/>
        <dbReference type="Rhea" id="RHEA-COMP:9916"/>
        <dbReference type="Rhea" id="RHEA-COMP:9945"/>
        <dbReference type="ChEBI" id="CHEBI:15378"/>
        <dbReference type="ChEBI" id="CHEBI:57783"/>
        <dbReference type="ChEBI" id="CHEBI:58349"/>
        <dbReference type="ChEBI" id="CHEBI:78776"/>
        <dbReference type="ChEBI" id="CHEBI:78827"/>
        <dbReference type="EC" id="1.1.1.100"/>
    </reaction>
    <physiologicalReaction direction="right-to-left" evidence="21">
        <dbReference type="Rhea" id="RHEA:17399"/>
    </physiologicalReaction>
</comment>
<evidence type="ECO:0000256" key="6">
    <source>
        <dbReference type="ARBA" id="ARBA00022898"/>
    </source>
</evidence>
<comment type="catalytic activity">
    <reaction evidence="28">
        <text>3-oxobutanoyl-[ACP] + NADPH + H(+) = (3R)-hydroxybutanoyl-[ACP] + NADP(+)</text>
        <dbReference type="Rhea" id="RHEA:41804"/>
        <dbReference type="Rhea" id="RHEA-COMP:9625"/>
        <dbReference type="Rhea" id="RHEA-COMP:9626"/>
        <dbReference type="ChEBI" id="CHEBI:15378"/>
        <dbReference type="ChEBI" id="CHEBI:57783"/>
        <dbReference type="ChEBI" id="CHEBI:58349"/>
        <dbReference type="ChEBI" id="CHEBI:78450"/>
        <dbReference type="ChEBI" id="CHEBI:78451"/>
    </reaction>
    <physiologicalReaction direction="left-to-right" evidence="28">
        <dbReference type="Rhea" id="RHEA:41805"/>
    </physiologicalReaction>
</comment>
<evidence type="ECO:0000256" key="39">
    <source>
        <dbReference type="ARBA" id="ARBA00048935"/>
    </source>
</evidence>
<accession>A0AAR5QC22</accession>
<dbReference type="InterPro" id="IPR014031">
    <property type="entry name" value="Ketoacyl_synth_C"/>
</dbReference>
<comment type="catalytic activity">
    <reaction evidence="24">
        <text>(2E)-butenoyl-[ACP] + NADPH + H(+) = butanoyl-[ACP] + NADP(+)</text>
        <dbReference type="Rhea" id="RHEA:41812"/>
        <dbReference type="Rhea" id="RHEA-COMP:9627"/>
        <dbReference type="Rhea" id="RHEA-COMP:9628"/>
        <dbReference type="ChEBI" id="CHEBI:15378"/>
        <dbReference type="ChEBI" id="CHEBI:57783"/>
        <dbReference type="ChEBI" id="CHEBI:58349"/>
        <dbReference type="ChEBI" id="CHEBI:78453"/>
        <dbReference type="ChEBI" id="CHEBI:78454"/>
    </reaction>
    <physiologicalReaction direction="left-to-right" evidence="24">
        <dbReference type="Rhea" id="RHEA:41813"/>
    </physiologicalReaction>
</comment>
<dbReference type="InterPro" id="IPR014030">
    <property type="entry name" value="Ketoacyl_synth_N"/>
</dbReference>
<evidence type="ECO:0000259" key="50">
    <source>
        <dbReference type="PROSITE" id="PS50075"/>
    </source>
</evidence>
<evidence type="ECO:0000256" key="17">
    <source>
        <dbReference type="ARBA" id="ARBA00023402"/>
    </source>
</evidence>
<feature type="region of interest" description="N-terminal hotdog fold" evidence="49">
    <location>
        <begin position="801"/>
        <end position="928"/>
    </location>
</feature>
<dbReference type="InterPro" id="IPR032821">
    <property type="entry name" value="PKS_assoc"/>
</dbReference>
<comment type="catalytic activity">
    <reaction evidence="42">
        <text>(2E)-tetradecenoyl-[ACP] + NADPH + H(+) = tetradecanoyl-[ACP] + NADP(+)</text>
        <dbReference type="Rhea" id="RHEA:41896"/>
        <dbReference type="Rhea" id="RHEA-COMP:9647"/>
        <dbReference type="Rhea" id="RHEA-COMP:9648"/>
        <dbReference type="ChEBI" id="CHEBI:15378"/>
        <dbReference type="ChEBI" id="CHEBI:57783"/>
        <dbReference type="ChEBI" id="CHEBI:58349"/>
        <dbReference type="ChEBI" id="CHEBI:78475"/>
        <dbReference type="ChEBI" id="CHEBI:78477"/>
    </reaction>
    <physiologicalReaction direction="left-to-right" evidence="42">
        <dbReference type="Rhea" id="RHEA:41897"/>
    </physiologicalReaction>
</comment>
<comment type="catalytic activity">
    <reaction evidence="11">
        <text>(3R)-hydroxyhexanoyl-[ACP] = (2E)-hexenoyl-[ACP] + H2O</text>
        <dbReference type="Rhea" id="RHEA:41828"/>
        <dbReference type="Rhea" id="RHEA-COMP:9630"/>
        <dbReference type="Rhea" id="RHEA-COMP:9631"/>
        <dbReference type="ChEBI" id="CHEBI:15377"/>
        <dbReference type="ChEBI" id="CHEBI:78457"/>
        <dbReference type="ChEBI" id="CHEBI:78458"/>
    </reaction>
    <physiologicalReaction direction="left-to-right" evidence="11">
        <dbReference type="Rhea" id="RHEA:41829"/>
    </physiologicalReaction>
</comment>
<dbReference type="Pfam" id="PF13602">
    <property type="entry name" value="ADH_zinc_N_2"/>
    <property type="match status" value="1"/>
</dbReference>
<dbReference type="EnsemblMetazoa" id="XM_019915201.1">
    <property type="protein sequence ID" value="XP_019770760.1"/>
    <property type="gene ID" value="LOC109544836"/>
</dbReference>
<comment type="catalytic activity">
    <reaction evidence="36">
        <text>a 2,3-saturated acyl-[ACP] + NADP(+) = a (2E)-enoyl-[ACP] + NADPH + H(+)</text>
        <dbReference type="Rhea" id="RHEA:22564"/>
        <dbReference type="Rhea" id="RHEA-COMP:9925"/>
        <dbReference type="Rhea" id="RHEA-COMP:9926"/>
        <dbReference type="ChEBI" id="CHEBI:15378"/>
        <dbReference type="ChEBI" id="CHEBI:57783"/>
        <dbReference type="ChEBI" id="CHEBI:58349"/>
        <dbReference type="ChEBI" id="CHEBI:78784"/>
        <dbReference type="ChEBI" id="CHEBI:78785"/>
        <dbReference type="EC" id="1.3.1.39"/>
    </reaction>
    <physiologicalReaction direction="right-to-left" evidence="36">
        <dbReference type="Rhea" id="RHEA:22566"/>
    </physiologicalReaction>
</comment>
<comment type="catalytic activity">
    <reaction evidence="37">
        <text>holo-[ACP] + acetyl-CoA = acetyl-[ACP] + CoA</text>
        <dbReference type="Rhea" id="RHEA:41788"/>
        <dbReference type="Rhea" id="RHEA-COMP:9621"/>
        <dbReference type="Rhea" id="RHEA-COMP:9685"/>
        <dbReference type="ChEBI" id="CHEBI:57287"/>
        <dbReference type="ChEBI" id="CHEBI:57288"/>
        <dbReference type="ChEBI" id="CHEBI:64479"/>
        <dbReference type="ChEBI" id="CHEBI:78446"/>
        <dbReference type="EC" id="2.3.1.38"/>
    </reaction>
    <physiologicalReaction direction="left-to-right" evidence="37">
        <dbReference type="Rhea" id="RHEA:41789"/>
    </physiologicalReaction>
</comment>
<keyword evidence="5" id="KW-0702">S-nitrosylation</keyword>
<evidence type="ECO:0000256" key="14">
    <source>
        <dbReference type="ARBA" id="ARBA00023398"/>
    </source>
</evidence>
<evidence type="ECO:0000256" key="9">
    <source>
        <dbReference type="ARBA" id="ARBA00023332"/>
    </source>
</evidence>
<evidence type="ECO:0000256" key="28">
    <source>
        <dbReference type="ARBA" id="ARBA00047953"/>
    </source>
</evidence>
<evidence type="ECO:0000256" key="37">
    <source>
        <dbReference type="ARBA" id="ARBA00048691"/>
    </source>
</evidence>
<evidence type="ECO:0000256" key="7">
    <source>
        <dbReference type="ARBA" id="ARBA00022990"/>
    </source>
</evidence>
<comment type="catalytic activity">
    <reaction evidence="47">
        <text>(2E)-decenoyl-[ACP] + NADPH + H(+) = decanoyl-[ACP] + NADP(+)</text>
        <dbReference type="Rhea" id="RHEA:41864"/>
        <dbReference type="Rhea" id="RHEA-COMP:9639"/>
        <dbReference type="Rhea" id="RHEA-COMP:9640"/>
        <dbReference type="ChEBI" id="CHEBI:15378"/>
        <dbReference type="ChEBI" id="CHEBI:57783"/>
        <dbReference type="ChEBI" id="CHEBI:58349"/>
        <dbReference type="ChEBI" id="CHEBI:78467"/>
        <dbReference type="ChEBI" id="CHEBI:78468"/>
    </reaction>
    <physiologicalReaction direction="left-to-right" evidence="47">
        <dbReference type="Rhea" id="RHEA:41865"/>
    </physiologicalReaction>
</comment>
<comment type="catalytic activity">
    <reaction evidence="19">
        <text>3-oxooctadecanoyl-[ACP] + NADPH + H(+) = (3R)-hydroxyoctadecanoyl-[ACP] + NADP(+)</text>
        <dbReference type="Rhea" id="RHEA:41920"/>
        <dbReference type="Rhea" id="RHEA-COMP:9653"/>
        <dbReference type="Rhea" id="RHEA-COMP:9654"/>
        <dbReference type="ChEBI" id="CHEBI:15378"/>
        <dbReference type="ChEBI" id="CHEBI:57783"/>
        <dbReference type="ChEBI" id="CHEBI:58349"/>
        <dbReference type="ChEBI" id="CHEBI:78487"/>
        <dbReference type="ChEBI" id="CHEBI:78488"/>
    </reaction>
    <physiologicalReaction direction="left-to-right" evidence="19">
        <dbReference type="Rhea" id="RHEA:41921"/>
    </physiologicalReaction>
</comment>
<comment type="catalytic activity">
    <reaction evidence="9">
        <text>(3R)-hydroxyoctanoyl-[ACP] = (2E)-octenoyl-[ACP] + H2O</text>
        <dbReference type="Rhea" id="RHEA:41844"/>
        <dbReference type="Rhea" id="RHEA-COMP:9634"/>
        <dbReference type="Rhea" id="RHEA-COMP:9635"/>
        <dbReference type="ChEBI" id="CHEBI:15377"/>
        <dbReference type="ChEBI" id="CHEBI:78461"/>
        <dbReference type="ChEBI" id="CHEBI:78462"/>
    </reaction>
    <physiologicalReaction direction="left-to-right" evidence="9">
        <dbReference type="Rhea" id="RHEA:41845"/>
    </physiologicalReaction>
</comment>
<dbReference type="SMART" id="SM00823">
    <property type="entry name" value="PKS_PP"/>
    <property type="match status" value="1"/>
</dbReference>
<evidence type="ECO:0000256" key="41">
    <source>
        <dbReference type="ARBA" id="ARBA00049109"/>
    </source>
</evidence>
<dbReference type="InterPro" id="IPR050091">
    <property type="entry name" value="PKS_NRPS_Biosynth_Enz"/>
</dbReference>
<dbReference type="Gene3D" id="3.10.129.110">
    <property type="entry name" value="Polyketide synthase dehydratase"/>
    <property type="match status" value="1"/>
</dbReference>
<dbReference type="Gene3D" id="1.10.1200.10">
    <property type="entry name" value="ACP-like"/>
    <property type="match status" value="1"/>
</dbReference>
<dbReference type="GO" id="GO:0004312">
    <property type="term" value="F:fatty acid synthase activity"/>
    <property type="evidence" value="ECO:0007669"/>
    <property type="project" value="TreeGrafter"/>
</dbReference>
<comment type="catalytic activity">
    <reaction evidence="44">
        <text>3-oxohexadecanoyl-[ACP] + NADPH + H(+) = (3R)-hydroxyhexadecanoyl-[ACP] + NADP(+)</text>
        <dbReference type="Rhea" id="RHEA:41904"/>
        <dbReference type="Rhea" id="RHEA-COMP:9649"/>
        <dbReference type="Rhea" id="RHEA-COMP:9650"/>
        <dbReference type="ChEBI" id="CHEBI:15378"/>
        <dbReference type="ChEBI" id="CHEBI:57783"/>
        <dbReference type="ChEBI" id="CHEBI:58349"/>
        <dbReference type="ChEBI" id="CHEBI:78478"/>
        <dbReference type="ChEBI" id="CHEBI:78480"/>
    </reaction>
    <physiologicalReaction direction="left-to-right" evidence="44">
        <dbReference type="Rhea" id="RHEA:41905"/>
    </physiologicalReaction>
</comment>
<comment type="catalytic activity">
    <reaction evidence="45">
        <text>3-oxooctanoyl-[ACP] + NADPH + H(+) = (3R)-hydroxyoctanoyl-[ACP] + NADP(+)</text>
        <dbReference type="Rhea" id="RHEA:41840"/>
        <dbReference type="Rhea" id="RHEA-COMP:9633"/>
        <dbReference type="Rhea" id="RHEA-COMP:9634"/>
        <dbReference type="ChEBI" id="CHEBI:15378"/>
        <dbReference type="ChEBI" id="CHEBI:57783"/>
        <dbReference type="ChEBI" id="CHEBI:58349"/>
        <dbReference type="ChEBI" id="CHEBI:78460"/>
        <dbReference type="ChEBI" id="CHEBI:78461"/>
    </reaction>
    <physiologicalReaction direction="left-to-right" evidence="45">
        <dbReference type="Rhea" id="RHEA:41841"/>
    </physiologicalReaction>
</comment>
<protein>
    <submittedName>
        <fullName evidence="53">Uncharacterized protein</fullName>
    </submittedName>
</protein>
<dbReference type="InterPro" id="IPR016039">
    <property type="entry name" value="Thiolase-like"/>
</dbReference>
<comment type="catalytic activity">
    <reaction evidence="20">
        <text>hexanoyl-[ACP] + malonyl-[ACP] + H(+) = 3-oxooctanoyl-[ACP] + holo-[ACP] + CO2</text>
        <dbReference type="Rhea" id="RHEA:41836"/>
        <dbReference type="Rhea" id="RHEA-COMP:9623"/>
        <dbReference type="Rhea" id="RHEA-COMP:9632"/>
        <dbReference type="Rhea" id="RHEA-COMP:9633"/>
        <dbReference type="Rhea" id="RHEA-COMP:9685"/>
        <dbReference type="ChEBI" id="CHEBI:15378"/>
        <dbReference type="ChEBI" id="CHEBI:16526"/>
        <dbReference type="ChEBI" id="CHEBI:64479"/>
        <dbReference type="ChEBI" id="CHEBI:78449"/>
        <dbReference type="ChEBI" id="CHEBI:78459"/>
        <dbReference type="ChEBI" id="CHEBI:78460"/>
    </reaction>
    <physiologicalReaction direction="left-to-right" evidence="20">
        <dbReference type="Rhea" id="RHEA:41837"/>
    </physiologicalReaction>
</comment>
<evidence type="ECO:0000256" key="38">
    <source>
        <dbReference type="ARBA" id="ARBA00048704"/>
    </source>
</evidence>
<dbReference type="FunFam" id="3.40.50.720:FF:000209">
    <property type="entry name" value="Polyketide synthase Pks12"/>
    <property type="match status" value="1"/>
</dbReference>
<evidence type="ECO:0000256" key="24">
    <source>
        <dbReference type="ARBA" id="ARBA00047500"/>
    </source>
</evidence>
<comment type="catalytic activity">
    <reaction evidence="35">
        <text>3-oxohexanoyl-[ACP] + NADPH + H(+) = (3R)-hydroxyhexanoyl-[ACP] + NADP(+)</text>
        <dbReference type="Rhea" id="RHEA:41824"/>
        <dbReference type="Rhea" id="RHEA-COMP:9629"/>
        <dbReference type="Rhea" id="RHEA-COMP:9630"/>
        <dbReference type="ChEBI" id="CHEBI:15378"/>
        <dbReference type="ChEBI" id="CHEBI:57783"/>
        <dbReference type="ChEBI" id="CHEBI:58349"/>
        <dbReference type="ChEBI" id="CHEBI:78456"/>
        <dbReference type="ChEBI" id="CHEBI:78457"/>
    </reaction>
    <physiologicalReaction direction="left-to-right" evidence="35">
        <dbReference type="Rhea" id="RHEA:41825"/>
    </physiologicalReaction>
</comment>
<dbReference type="SUPFAM" id="SSF51735">
    <property type="entry name" value="NAD(P)-binding Rossmann-fold domains"/>
    <property type="match status" value="2"/>
</dbReference>
<dbReference type="Pfam" id="PF00109">
    <property type="entry name" value="ketoacyl-synt"/>
    <property type="match status" value="1"/>
</dbReference>
<dbReference type="SUPFAM" id="SSF47336">
    <property type="entry name" value="ACP-like"/>
    <property type="match status" value="1"/>
</dbReference>
<dbReference type="PROSITE" id="PS50075">
    <property type="entry name" value="CARRIER"/>
    <property type="match status" value="1"/>
</dbReference>
<dbReference type="InterPro" id="IPR042104">
    <property type="entry name" value="PKS_dehydratase_sf"/>
</dbReference>
<evidence type="ECO:0000256" key="45">
    <source>
        <dbReference type="ARBA" id="ARBA00049422"/>
    </source>
</evidence>
<dbReference type="GO" id="GO:0031177">
    <property type="term" value="F:phosphopantetheine binding"/>
    <property type="evidence" value="ECO:0007669"/>
    <property type="project" value="InterPro"/>
</dbReference>
<comment type="catalytic activity">
    <reaction evidence="17">
        <text>(3R)-hydroxybutanoyl-[ACP] = (2E)-butenoyl-[ACP] + H2O</text>
        <dbReference type="Rhea" id="RHEA:41808"/>
        <dbReference type="Rhea" id="RHEA-COMP:9626"/>
        <dbReference type="Rhea" id="RHEA-COMP:9627"/>
        <dbReference type="ChEBI" id="CHEBI:15377"/>
        <dbReference type="ChEBI" id="CHEBI:78451"/>
        <dbReference type="ChEBI" id="CHEBI:78453"/>
    </reaction>
    <physiologicalReaction direction="left-to-right" evidence="17">
        <dbReference type="Rhea" id="RHEA:41809"/>
    </physiologicalReaction>
</comment>
<name>A0AAR5QC22_DENPD</name>
<evidence type="ECO:0000256" key="22">
    <source>
        <dbReference type="ARBA" id="ARBA00047440"/>
    </source>
</evidence>
<dbReference type="GO" id="GO:0019171">
    <property type="term" value="F:(3R)-hydroxyacyl-[acyl-carrier-protein] dehydratase activity"/>
    <property type="evidence" value="ECO:0007669"/>
    <property type="project" value="UniProtKB-EC"/>
</dbReference>
<comment type="catalytic activity">
    <reaction evidence="46">
        <text>butanoyl-[ACP] + malonyl-[ACP] + H(+) = 3-oxohexanoyl-[ACP] + holo-[ACP] + CO2</text>
        <dbReference type="Rhea" id="RHEA:41820"/>
        <dbReference type="Rhea" id="RHEA-COMP:9623"/>
        <dbReference type="Rhea" id="RHEA-COMP:9628"/>
        <dbReference type="Rhea" id="RHEA-COMP:9629"/>
        <dbReference type="Rhea" id="RHEA-COMP:9685"/>
        <dbReference type="ChEBI" id="CHEBI:15378"/>
        <dbReference type="ChEBI" id="CHEBI:16526"/>
        <dbReference type="ChEBI" id="CHEBI:64479"/>
        <dbReference type="ChEBI" id="CHEBI:78449"/>
        <dbReference type="ChEBI" id="CHEBI:78454"/>
        <dbReference type="ChEBI" id="CHEBI:78456"/>
    </reaction>
    <physiologicalReaction direction="left-to-right" evidence="46">
        <dbReference type="Rhea" id="RHEA:41821"/>
    </physiologicalReaction>
</comment>
<evidence type="ECO:0000256" key="36">
    <source>
        <dbReference type="ARBA" id="ARBA00048650"/>
    </source>
</evidence>
<evidence type="ECO:0000256" key="44">
    <source>
        <dbReference type="ARBA" id="ARBA00049414"/>
    </source>
</evidence>
<dbReference type="SUPFAM" id="SSF53474">
    <property type="entry name" value="alpha/beta-Hydrolases"/>
    <property type="match status" value="1"/>
</dbReference>
<evidence type="ECO:0000256" key="16">
    <source>
        <dbReference type="ARBA" id="ARBA00023401"/>
    </source>
</evidence>
<sequence length="2341" mass="259474">MPSQTSGDLLMEAKDSSIEFGRVLANPPPGEEIVITGLSGQYPDSRNVHEFRDNLFNKIDMVSDDSRRWEPNHPEIPQRGGKLFDIAKFDAGYFGFHHRQAHSADPMLRLLLETVVSAIFDAGLNPSDLEGTNTGVFVGVCFSESEKYWFVDKPEPQSFALTGCERSMMANRISYFLKLKGPSFVCDTACSSSLYAFENAYKALREGLCDQAIVGGANLCLHPFVSLQFARLGVLSADGRCKVFDKDGNGYARSEAISAILLQKAKDSNRIYATVLHAKTNCDGYKDSGITYPSGDAQIKLLQEFYQECEQVKPFELSFLEAHGTGTKVGDPEELKAMEDVFLPGRTTPLLIGSVKSNIGHSEPASGLCSITKAIIAAETGFIPPNLYYEVPRPECKSLEQGKFKVVTEKMSFRDNKGLIGINSFGFGGGNCHVLLRHHTKTKVNSNKVDSIPRLVCVSGRTEEAVSSLLDSVTENKVDVEYVRLLQNVFRKNILGHEYRGYSLLMNEKEISRSIDYVSPKVDKLVVFFSDVSNMFTRNIEELLAIFTVSDMVKRLQEIMAQNSINLSAILLNPQQRTLFEKILFNFVLQMILGDLLKTLGVLSKSTKVIGVNRGFSLGVLISAYFAENITLKECVESAIAIANAGKDIKANFSSDLSGLILGSKTVVVNQLKEKLARILSQPKRNDKIRSESNGPQFSVDYLMKFLRDPTVPDDVRKHLVKDVAIYEVGNGDVLAMVKKLFNYNDKFLVSHGEDVRGFITSIGRLFDLGVNPQIHKIYPPVAFPVSRGTPMISPKVKWNHKSNWWVTSYEMENDLRMGVKSIKVGRSVSAFEYMVGHVIDGRNLFAATGYLYLVWETLASITGLLIEEMPIIFENCKFKRACTMPADNIKLELIVMIQRGSGNFEIIEGDVPVVTGTAKLEAKGTVMANIPFPTGVSEHVAPHIVSKDVYKELRLRGYNYKGKFRSIKSCDISAQTGKISWDGNWVCFIDNMLQLKILQEDTRMLYVPTGIERIIIDPKRHLEFAKKINEEHPDLPVIVSPTTGIIRCGGIEIKGLNASSIARRKYLATPVLEKYEFVPNVAKLTTGQAVRVNMQILLANLYSIKIKAVELVDDATPPGLSPLGELVHDVLADQPLIQPDIIILSKTELDVKNVKVEDKRLLTELDCSLVVGSQILQRSNILQLAFGSTKENGFILSREPLDFDVSPANHPSLSIVTVFETADEKLVFFKKKTEFVPPKVVNVSTKNRQFTWLPELQKAVETDGNVVVYAQNEPMNGILGLVACIRRELGGQNVRLVFLPENGPDFSANLPFYKEQLEKNLVENIYKNGQWGTYRHLLLEQVDALNVEHCYLNSLVRGDLSSLSWIGGPLTSNCSLDPEHTLVSVYYASLNFRDVMTASGRINVDAITRDRREQECVQGFEFSGRTQSGQRVFGMVTNGACSTLIEADTYMISPIPDAWTLEEAATIPVVYGTCFFALIKKGKMKRGDTVLIHSGTGGIGQAAIHLALYFGCTVYTTVGTQEKRDFLKKTYPQLTDKNIAYSRDTSFEKHIMAMTGGRGVDVVLNSLAEEKLLASVRCLAKGGRFVEIGKFDLASNNELNLLLISKDASFHGLMLDSLFKETPVVKHELLNFIFQGMEKGAIRPINRTIFGMNQAEAAFRYMGTGKHIGKVLIEIRKEEQEPIVEPSHLTFPGLPRYFCDSSKSYIICGGLGGFGLELADWLTLRGCRKLILTSRTGVRTGYQAYRISIWQSYGCTVQVATDDITTYDGCLNLITTANQLGPVHAIFNLAVVLKDSILSNQSEESFKVSFSPKAYATEYLDGISRKHCPELRDFVIFSSVSCGRGNAGQSNYGMANSVMERICEQRRSDGFPALAIEWGAIADVGLVAEMQNEAMEIEIGGTLQQRITSCLQVMDIFLKQKEAAVVSSIVVAEKKSGTGGADNIVDAVANILGVKDLKSVPHHATLAEVGMDSMTAVEIKQTLEREYEVFLTATDIKSMTFAKLVEIQAERDATAQNGIKKEPVLSGMDMILRYMGDGSTADIPVVPLEGKRTNTQPPSTILLLPGIEGLITILEPLYRNLEGDLVGLQFPTNNQKDSVEEMAATYLPTVEGKLSKSKPFNIIAYSFGGMVALELVALLEEKGYRGTLLLIDSSPDYLNSLATVLEVDSDDKFQISLLIRMMSLRISYDIISKHVASLFKLNTFEERIDLCQQITAATTDQSTKIDQNDKYQRAMAICLYKRIKAIVKSGSDINLESRVILFKPTLVSIKLPEEDYGLSKYCNKPVEVRVFDGNHVSILDNVEVANAINELFGVSDKDVEGKGELLINVDKVHKEIPTKL</sequence>
<comment type="catalytic activity">
    <reaction evidence="14">
        <text>(3R)-hydroxytetradecanoyl-[ACP] = (2E)-tetradecenoyl-[ACP] + H2O</text>
        <dbReference type="Rhea" id="RHEA:41892"/>
        <dbReference type="Rhea" id="RHEA-COMP:9646"/>
        <dbReference type="Rhea" id="RHEA-COMP:9647"/>
        <dbReference type="ChEBI" id="CHEBI:15377"/>
        <dbReference type="ChEBI" id="CHEBI:78474"/>
        <dbReference type="ChEBI" id="CHEBI:78475"/>
    </reaction>
    <physiologicalReaction direction="left-to-right" evidence="14">
        <dbReference type="Rhea" id="RHEA:41893"/>
    </physiologicalReaction>
</comment>
<comment type="catalytic activity">
    <reaction evidence="13">
        <text>a (3R)-hydroxyacyl-[ACP] = a (2E)-enoyl-[ACP] + H2O</text>
        <dbReference type="Rhea" id="RHEA:13097"/>
        <dbReference type="Rhea" id="RHEA-COMP:9925"/>
        <dbReference type="Rhea" id="RHEA-COMP:9945"/>
        <dbReference type="ChEBI" id="CHEBI:15377"/>
        <dbReference type="ChEBI" id="CHEBI:78784"/>
        <dbReference type="ChEBI" id="CHEBI:78827"/>
        <dbReference type="EC" id="4.2.1.59"/>
    </reaction>
    <physiologicalReaction direction="left-to-right" evidence="13">
        <dbReference type="Rhea" id="RHEA:13098"/>
    </physiologicalReaction>
</comment>
<comment type="pathway">
    <text evidence="1">Lipid metabolism.</text>
</comment>
<evidence type="ECO:0000256" key="31">
    <source>
        <dbReference type="ARBA" id="ARBA00048281"/>
    </source>
</evidence>
<dbReference type="InterPro" id="IPR020841">
    <property type="entry name" value="PKS_Beta-ketoAc_synthase_dom"/>
</dbReference>
<dbReference type="SMART" id="SM00829">
    <property type="entry name" value="PKS_ER"/>
    <property type="match status" value="1"/>
</dbReference>
<dbReference type="InterPro" id="IPR011032">
    <property type="entry name" value="GroES-like_sf"/>
</dbReference>
<keyword evidence="8" id="KW-0511">Multifunctional enzyme</keyword>
<dbReference type="GO" id="GO:0006633">
    <property type="term" value="P:fatty acid biosynthetic process"/>
    <property type="evidence" value="ECO:0007669"/>
    <property type="project" value="TreeGrafter"/>
</dbReference>
<dbReference type="SMART" id="SM00825">
    <property type="entry name" value="PKS_KS"/>
    <property type="match status" value="1"/>
</dbReference>
<dbReference type="Pfam" id="PF21149">
    <property type="entry name" value="FAS_pseudo-KR"/>
    <property type="match status" value="1"/>
</dbReference>
<dbReference type="GO" id="GO:0004315">
    <property type="term" value="F:3-oxoacyl-[acyl-carrier-protein] synthase activity"/>
    <property type="evidence" value="ECO:0007669"/>
    <property type="project" value="UniProtKB-EC"/>
</dbReference>
<comment type="catalytic activity">
    <reaction evidence="22">
        <text>3-oxodecanoyl-[ACP] + NADPH + H(+) = (3R)-hydroxydecanoyl-[ACP] + NADP(+)</text>
        <dbReference type="Rhea" id="RHEA:41856"/>
        <dbReference type="Rhea" id="RHEA-COMP:9637"/>
        <dbReference type="Rhea" id="RHEA-COMP:9638"/>
        <dbReference type="ChEBI" id="CHEBI:15378"/>
        <dbReference type="ChEBI" id="CHEBI:57783"/>
        <dbReference type="ChEBI" id="CHEBI:58349"/>
        <dbReference type="ChEBI" id="CHEBI:78464"/>
        <dbReference type="ChEBI" id="CHEBI:78466"/>
    </reaction>
    <physiologicalReaction direction="left-to-right" evidence="22">
        <dbReference type="Rhea" id="RHEA:41857"/>
    </physiologicalReaction>
</comment>
<dbReference type="Pfam" id="PF08659">
    <property type="entry name" value="KR"/>
    <property type="match status" value="1"/>
</dbReference>
<dbReference type="Gene3D" id="3.90.180.10">
    <property type="entry name" value="Medium-chain alcohol dehydrogenases, catalytic domain"/>
    <property type="match status" value="1"/>
</dbReference>
<keyword evidence="3" id="KW-0597">Phosphoprotein</keyword>
<dbReference type="Pfam" id="PF16197">
    <property type="entry name" value="KAsynt_C_assoc"/>
    <property type="match status" value="1"/>
</dbReference>
<dbReference type="InterPro" id="IPR020843">
    <property type="entry name" value="ER"/>
</dbReference>
<keyword evidence="2" id="KW-0596">Phosphopantetheine</keyword>
<evidence type="ECO:0000256" key="49">
    <source>
        <dbReference type="PROSITE-ProRule" id="PRU01363"/>
    </source>
</evidence>
<dbReference type="GO" id="GO:0004316">
    <property type="term" value="F:3-oxoacyl-[acyl-carrier-protein] reductase (NADPH) activity"/>
    <property type="evidence" value="ECO:0007669"/>
    <property type="project" value="UniProtKB-EC"/>
</dbReference>
<dbReference type="InterPro" id="IPR029058">
    <property type="entry name" value="AB_hydrolase_fold"/>
</dbReference>
<dbReference type="SUPFAM" id="SSF53901">
    <property type="entry name" value="Thiolase-like"/>
    <property type="match status" value="1"/>
</dbReference>
<comment type="catalytic activity">
    <reaction evidence="27">
        <text>(2E)-hexenoyl-[ACP] + NADPH + H(+) = hexanoyl-[ACP] + NADP(+)</text>
        <dbReference type="Rhea" id="RHEA:41832"/>
        <dbReference type="Rhea" id="RHEA-COMP:9631"/>
        <dbReference type="Rhea" id="RHEA-COMP:9632"/>
        <dbReference type="ChEBI" id="CHEBI:15378"/>
        <dbReference type="ChEBI" id="CHEBI:57783"/>
        <dbReference type="ChEBI" id="CHEBI:58349"/>
        <dbReference type="ChEBI" id="CHEBI:78458"/>
        <dbReference type="ChEBI" id="CHEBI:78459"/>
    </reaction>
    <physiologicalReaction direction="left-to-right" evidence="27">
        <dbReference type="Rhea" id="RHEA:41833"/>
    </physiologicalReaction>
</comment>
<comment type="catalytic activity">
    <reaction evidence="15">
        <text>(3R)-hydroxyoctadecanoyl-[ACP] = (2E)-octadecenoyl-[ACP] + H2O</text>
        <dbReference type="Rhea" id="RHEA:41924"/>
        <dbReference type="Rhea" id="RHEA-COMP:9654"/>
        <dbReference type="Rhea" id="RHEA-COMP:9655"/>
        <dbReference type="ChEBI" id="CHEBI:15377"/>
        <dbReference type="ChEBI" id="CHEBI:78488"/>
        <dbReference type="ChEBI" id="CHEBI:78489"/>
    </reaction>
    <physiologicalReaction direction="left-to-right" evidence="15">
        <dbReference type="Rhea" id="RHEA:41925"/>
    </physiologicalReaction>
</comment>
<feature type="active site" description="Proton donor; for dehydratase activity" evidence="49">
    <location>
        <position position="991"/>
    </location>
</feature>
<dbReference type="Gene3D" id="3.40.366.10">
    <property type="entry name" value="Malonyl-Coenzyme A Acyl Carrier Protein, domain 2"/>
    <property type="match status" value="1"/>
</dbReference>
<evidence type="ECO:0000259" key="51">
    <source>
        <dbReference type="PROSITE" id="PS52004"/>
    </source>
</evidence>
<dbReference type="PROSITE" id="PS52004">
    <property type="entry name" value="KS3_2"/>
    <property type="match status" value="1"/>
</dbReference>
<dbReference type="InterPro" id="IPR020806">
    <property type="entry name" value="PKS_PP-bd"/>
</dbReference>
<evidence type="ECO:0000256" key="21">
    <source>
        <dbReference type="ARBA" id="ARBA00047400"/>
    </source>
</evidence>
<evidence type="ECO:0000256" key="47">
    <source>
        <dbReference type="ARBA" id="ARBA00049521"/>
    </source>
</evidence>
<dbReference type="InterPro" id="IPR001227">
    <property type="entry name" value="Ac_transferase_dom_sf"/>
</dbReference>
<evidence type="ECO:0000313" key="53">
    <source>
        <dbReference type="EnsemblMetazoa" id="XP_019770760.1"/>
    </source>
</evidence>
<evidence type="ECO:0000256" key="11">
    <source>
        <dbReference type="ARBA" id="ARBA00023373"/>
    </source>
</evidence>
<reference evidence="54" key="1">
    <citation type="journal article" date="2013" name="Genome Biol.">
        <title>Draft genome of the mountain pine beetle, Dendroctonus ponderosae Hopkins, a major forest pest.</title>
        <authorList>
            <person name="Keeling C.I."/>
            <person name="Yuen M.M."/>
            <person name="Liao N.Y."/>
            <person name="Docking T.R."/>
            <person name="Chan S.K."/>
            <person name="Taylor G.A."/>
            <person name="Palmquist D.L."/>
            <person name="Jackman S.D."/>
            <person name="Nguyen A."/>
            <person name="Li M."/>
            <person name="Henderson H."/>
            <person name="Janes J.K."/>
            <person name="Zhao Y."/>
            <person name="Pandoh P."/>
            <person name="Moore R."/>
            <person name="Sperling F.A."/>
            <person name="Huber D.P."/>
            <person name="Birol I."/>
            <person name="Jones S.J."/>
            <person name="Bohlmann J."/>
        </authorList>
    </citation>
    <scope>NUCLEOTIDE SEQUENCE</scope>
</reference>
<evidence type="ECO:0000256" key="27">
    <source>
        <dbReference type="ARBA" id="ARBA00047897"/>
    </source>
</evidence>
<dbReference type="GO" id="GO:0016297">
    <property type="term" value="F:fatty acyl-[ACP] hydrolase activity"/>
    <property type="evidence" value="ECO:0007669"/>
    <property type="project" value="UniProtKB-EC"/>
</dbReference>
<comment type="catalytic activity">
    <reaction evidence="26">
        <text>(2E)-hexadecenoyl-[ACP] + NADPH + H(+) = hexadecanoyl-[ACP] + NADP(+)</text>
        <dbReference type="Rhea" id="RHEA:41912"/>
        <dbReference type="Rhea" id="RHEA-COMP:9651"/>
        <dbReference type="Rhea" id="RHEA-COMP:9652"/>
        <dbReference type="ChEBI" id="CHEBI:15378"/>
        <dbReference type="ChEBI" id="CHEBI:57783"/>
        <dbReference type="ChEBI" id="CHEBI:58349"/>
        <dbReference type="ChEBI" id="CHEBI:78481"/>
        <dbReference type="ChEBI" id="CHEBI:78483"/>
    </reaction>
    <physiologicalReaction direction="left-to-right" evidence="26">
        <dbReference type="Rhea" id="RHEA:41913"/>
    </physiologicalReaction>
</comment>
<dbReference type="InterPro" id="IPR049391">
    <property type="entry name" value="FAS_pseudo-KR"/>
</dbReference>
<comment type="catalytic activity">
    <reaction evidence="12">
        <text>(3R)-hydroxydecanoyl-[ACP] = (2E)-decenoyl-[ACP] + H2O</text>
        <dbReference type="Rhea" id="RHEA:41860"/>
        <dbReference type="Rhea" id="RHEA-COMP:9638"/>
        <dbReference type="Rhea" id="RHEA-COMP:9639"/>
        <dbReference type="ChEBI" id="CHEBI:15377"/>
        <dbReference type="ChEBI" id="CHEBI:78466"/>
        <dbReference type="ChEBI" id="CHEBI:78467"/>
    </reaction>
    <physiologicalReaction direction="left-to-right" evidence="12">
        <dbReference type="Rhea" id="RHEA:41861"/>
    </physiologicalReaction>
</comment>
<dbReference type="PANTHER" id="PTHR43775">
    <property type="entry name" value="FATTY ACID SYNTHASE"/>
    <property type="match status" value="1"/>
</dbReference>
<keyword evidence="4" id="KW-0808">Transferase</keyword>
<evidence type="ECO:0000256" key="25">
    <source>
        <dbReference type="ARBA" id="ARBA00047578"/>
    </source>
</evidence>
<evidence type="ECO:0000256" key="2">
    <source>
        <dbReference type="ARBA" id="ARBA00022450"/>
    </source>
</evidence>
<reference evidence="53" key="2">
    <citation type="submission" date="2024-08" db="UniProtKB">
        <authorList>
            <consortium name="EnsemblMetazoa"/>
        </authorList>
    </citation>
    <scope>IDENTIFICATION</scope>
</reference>
<evidence type="ECO:0000256" key="40">
    <source>
        <dbReference type="ARBA" id="ARBA00049019"/>
    </source>
</evidence>
<dbReference type="GeneID" id="109544836"/>
<comment type="catalytic activity">
    <reaction evidence="38">
        <text>hexadecanoyl-[ACP] + H2O = hexadecanoate + holo-[ACP] + H(+)</text>
        <dbReference type="Rhea" id="RHEA:41932"/>
        <dbReference type="Rhea" id="RHEA-COMP:9652"/>
        <dbReference type="Rhea" id="RHEA-COMP:9685"/>
        <dbReference type="ChEBI" id="CHEBI:7896"/>
        <dbReference type="ChEBI" id="CHEBI:15377"/>
        <dbReference type="ChEBI" id="CHEBI:15378"/>
        <dbReference type="ChEBI" id="CHEBI:64479"/>
        <dbReference type="ChEBI" id="CHEBI:78483"/>
        <dbReference type="EC" id="3.1.2.14"/>
    </reaction>
    <physiologicalReaction direction="left-to-right" evidence="38">
        <dbReference type="Rhea" id="RHEA:41933"/>
    </physiologicalReaction>
</comment>
<dbReference type="CDD" id="cd05195">
    <property type="entry name" value="enoyl_red"/>
    <property type="match status" value="1"/>
</dbReference>
<dbReference type="CDD" id="cd08954">
    <property type="entry name" value="KR_1_FAS_SDR_x"/>
    <property type="match status" value="1"/>
</dbReference>
<evidence type="ECO:0000256" key="33">
    <source>
        <dbReference type="ARBA" id="ARBA00048420"/>
    </source>
</evidence>
<comment type="catalytic activity">
    <reaction evidence="10">
        <text>(3R)-hydroxydodecanoyl-[ACP] = (2E)-dodecenoyl-[ACP] + H2O</text>
        <dbReference type="Rhea" id="RHEA:41876"/>
        <dbReference type="Rhea" id="RHEA-COMP:9642"/>
        <dbReference type="Rhea" id="RHEA-COMP:9643"/>
        <dbReference type="ChEBI" id="CHEBI:15377"/>
        <dbReference type="ChEBI" id="CHEBI:78470"/>
        <dbReference type="ChEBI" id="CHEBI:78472"/>
    </reaction>
    <physiologicalReaction direction="left-to-right" evidence="10">
        <dbReference type="Rhea" id="RHEA:41877"/>
    </physiologicalReaction>
</comment>
<dbReference type="InterPro" id="IPR036291">
    <property type="entry name" value="NAD(P)-bd_dom_sf"/>
</dbReference>
<dbReference type="Gene3D" id="3.40.50.1820">
    <property type="entry name" value="alpha/beta hydrolase"/>
    <property type="match status" value="1"/>
</dbReference>
<dbReference type="InterPro" id="IPR049900">
    <property type="entry name" value="PKS_mFAS_DH"/>
</dbReference>
<evidence type="ECO:0000256" key="46">
    <source>
        <dbReference type="ARBA" id="ARBA00049449"/>
    </source>
</evidence>
<evidence type="ECO:0000256" key="42">
    <source>
        <dbReference type="ARBA" id="ARBA00049171"/>
    </source>
</evidence>
<feature type="active site" description="Proton acceptor; for dehydratase activity" evidence="49">
    <location>
        <position position="838"/>
    </location>
</feature>
<evidence type="ECO:0000256" key="10">
    <source>
        <dbReference type="ARBA" id="ARBA00023351"/>
    </source>
</evidence>
<keyword evidence="6" id="KW-0663">Pyridoxal phosphate</keyword>
<evidence type="ECO:0000256" key="32">
    <source>
        <dbReference type="ARBA" id="ARBA00048289"/>
    </source>
</evidence>
<evidence type="ECO:0000313" key="54">
    <source>
        <dbReference type="Proteomes" id="UP000019118"/>
    </source>
</evidence>
<evidence type="ECO:0000256" key="20">
    <source>
        <dbReference type="ARBA" id="ARBA00047394"/>
    </source>
</evidence>
<feature type="domain" description="Ketosynthase family 3 (KS3)" evidence="51">
    <location>
        <begin position="30"/>
        <end position="438"/>
    </location>
</feature>
<evidence type="ECO:0000256" key="19">
    <source>
        <dbReference type="ARBA" id="ARBA00047300"/>
    </source>
</evidence>
<comment type="catalytic activity">
    <reaction evidence="23">
        <text>tetradecanoyl-[ACP] + malonyl-[ACP] + H(+) = 3-oxohexadecanoyl-[ACP] + holo-[ACP] + CO2</text>
        <dbReference type="Rhea" id="RHEA:41900"/>
        <dbReference type="Rhea" id="RHEA-COMP:9623"/>
        <dbReference type="Rhea" id="RHEA-COMP:9648"/>
        <dbReference type="Rhea" id="RHEA-COMP:9649"/>
        <dbReference type="Rhea" id="RHEA-COMP:9685"/>
        <dbReference type="ChEBI" id="CHEBI:15378"/>
        <dbReference type="ChEBI" id="CHEBI:16526"/>
        <dbReference type="ChEBI" id="CHEBI:64479"/>
        <dbReference type="ChEBI" id="CHEBI:78449"/>
        <dbReference type="ChEBI" id="CHEBI:78477"/>
        <dbReference type="ChEBI" id="CHEBI:78478"/>
    </reaction>
    <physiologicalReaction direction="left-to-right" evidence="23">
        <dbReference type="Rhea" id="RHEA:41901"/>
    </physiologicalReaction>
</comment>
<comment type="catalytic activity">
    <reaction evidence="40">
        <text>(2E)-octadecenoyl-[ACP] + NADPH + H(+) = octadecanoyl-[ACP] + NADP(+)</text>
        <dbReference type="Rhea" id="RHEA:41928"/>
        <dbReference type="Rhea" id="RHEA-COMP:9655"/>
        <dbReference type="Rhea" id="RHEA-COMP:9656"/>
        <dbReference type="ChEBI" id="CHEBI:15378"/>
        <dbReference type="ChEBI" id="CHEBI:57783"/>
        <dbReference type="ChEBI" id="CHEBI:58349"/>
        <dbReference type="ChEBI" id="CHEBI:78489"/>
        <dbReference type="ChEBI" id="CHEBI:78495"/>
    </reaction>
    <physiologicalReaction direction="left-to-right" evidence="40">
        <dbReference type="Rhea" id="RHEA:41929"/>
    </physiologicalReaction>
</comment>
<comment type="catalytic activity">
    <reaction evidence="16">
        <text>(3R)-hydroxyhexadecanoyl-[ACP] = (2E)-hexadecenoyl-[ACP] + H2O</text>
        <dbReference type="Rhea" id="RHEA:41908"/>
        <dbReference type="Rhea" id="RHEA-COMP:9650"/>
        <dbReference type="Rhea" id="RHEA-COMP:9651"/>
        <dbReference type="ChEBI" id="CHEBI:15377"/>
        <dbReference type="ChEBI" id="CHEBI:78480"/>
        <dbReference type="ChEBI" id="CHEBI:78481"/>
    </reaction>
    <physiologicalReaction direction="left-to-right" evidence="16">
        <dbReference type="Rhea" id="RHEA:41909"/>
    </physiologicalReaction>
</comment>
<feature type="domain" description="PKS/mFAS DH" evidence="52">
    <location>
        <begin position="801"/>
        <end position="1063"/>
    </location>
</feature>
<evidence type="ECO:0000256" key="13">
    <source>
        <dbReference type="ARBA" id="ARBA00023394"/>
    </source>
</evidence>
<dbReference type="Gene3D" id="3.30.70.3290">
    <property type="match status" value="2"/>
</dbReference>
<comment type="catalytic activity">
    <reaction evidence="43">
        <text>3-oxododecanoyl-[ACP] + NADPH + H(+) = (3R)-hydroxydodecanoyl-[ACP] + NADP(+)</text>
        <dbReference type="Rhea" id="RHEA:41872"/>
        <dbReference type="Rhea" id="RHEA-COMP:9641"/>
        <dbReference type="Rhea" id="RHEA-COMP:9642"/>
        <dbReference type="ChEBI" id="CHEBI:15378"/>
        <dbReference type="ChEBI" id="CHEBI:57783"/>
        <dbReference type="ChEBI" id="CHEBI:58349"/>
        <dbReference type="ChEBI" id="CHEBI:78469"/>
        <dbReference type="ChEBI" id="CHEBI:78470"/>
    </reaction>
    <physiologicalReaction direction="left-to-right" evidence="43">
        <dbReference type="Rhea" id="RHEA:41873"/>
    </physiologicalReaction>
</comment>
<feature type="domain" description="Carrier" evidence="50">
    <location>
        <begin position="1939"/>
        <end position="2016"/>
    </location>
</feature>
<evidence type="ECO:0000256" key="18">
    <source>
        <dbReference type="ARBA" id="ARBA00023442"/>
    </source>
</evidence>
<comment type="catalytic activity">
    <reaction evidence="33">
        <text>(2E)-octenoyl-[ACP] + NADPH + H(+) = octanoyl-[ACP] + NADP(+)</text>
        <dbReference type="Rhea" id="RHEA:41848"/>
        <dbReference type="Rhea" id="RHEA-COMP:9635"/>
        <dbReference type="Rhea" id="RHEA-COMP:9636"/>
        <dbReference type="ChEBI" id="CHEBI:15378"/>
        <dbReference type="ChEBI" id="CHEBI:57783"/>
        <dbReference type="ChEBI" id="CHEBI:58349"/>
        <dbReference type="ChEBI" id="CHEBI:78462"/>
        <dbReference type="ChEBI" id="CHEBI:78463"/>
    </reaction>
    <physiologicalReaction direction="left-to-right" evidence="33">
        <dbReference type="Rhea" id="RHEA:41849"/>
    </physiologicalReaction>
</comment>
<dbReference type="SUPFAM" id="SSF50129">
    <property type="entry name" value="GroES-like"/>
    <property type="match status" value="1"/>
</dbReference>
<comment type="function">
    <text evidence="18">Fatty acid synthetase is a multifunctional enzyme that catalyzes the de novo biosynthesis of long-chain saturated fatty acids starting from acetyl-CoA and malonyl-CoA in the presence of NADPH. This multifunctional protein contains 7 catalytic activities and a site for the binding of the prosthetic group 4'-phosphopantetheine of the acyl carrier protein ([ACP]) domain.</text>
</comment>
<evidence type="ECO:0000256" key="35">
    <source>
        <dbReference type="ARBA" id="ARBA00048571"/>
    </source>
</evidence>
<comment type="catalytic activity">
    <reaction evidence="34">
        <text>a fatty acyl-[ACP] + malonyl-[ACP] + H(+) = a 3-oxoacyl-[ACP] + holo-[ACP] + CO2</text>
        <dbReference type="Rhea" id="RHEA:22836"/>
        <dbReference type="Rhea" id="RHEA-COMP:9623"/>
        <dbReference type="Rhea" id="RHEA-COMP:9685"/>
        <dbReference type="Rhea" id="RHEA-COMP:9916"/>
        <dbReference type="Rhea" id="RHEA-COMP:14125"/>
        <dbReference type="ChEBI" id="CHEBI:15378"/>
        <dbReference type="ChEBI" id="CHEBI:16526"/>
        <dbReference type="ChEBI" id="CHEBI:64479"/>
        <dbReference type="ChEBI" id="CHEBI:78449"/>
        <dbReference type="ChEBI" id="CHEBI:78776"/>
        <dbReference type="ChEBI" id="CHEBI:138651"/>
        <dbReference type="EC" id="2.3.1.41"/>
    </reaction>
    <physiologicalReaction direction="left-to-right" evidence="34">
        <dbReference type="Rhea" id="RHEA:22837"/>
    </physiologicalReaction>
</comment>
<dbReference type="Pfam" id="PF00550">
    <property type="entry name" value="PP-binding"/>
    <property type="match status" value="1"/>
</dbReference>
<evidence type="ECO:0000256" key="15">
    <source>
        <dbReference type="ARBA" id="ARBA00023399"/>
    </source>
</evidence>
<comment type="catalytic activity">
    <reaction evidence="41">
        <text>decanoyl-[ACP] + malonyl-[ACP] + H(+) = 3-oxododecanoyl-[ACP] + holo-[ACP] + CO2</text>
        <dbReference type="Rhea" id="RHEA:41868"/>
        <dbReference type="Rhea" id="RHEA-COMP:9623"/>
        <dbReference type="Rhea" id="RHEA-COMP:9640"/>
        <dbReference type="Rhea" id="RHEA-COMP:9641"/>
        <dbReference type="Rhea" id="RHEA-COMP:9685"/>
        <dbReference type="ChEBI" id="CHEBI:15378"/>
        <dbReference type="ChEBI" id="CHEBI:16526"/>
        <dbReference type="ChEBI" id="CHEBI:64479"/>
        <dbReference type="ChEBI" id="CHEBI:78449"/>
        <dbReference type="ChEBI" id="CHEBI:78468"/>
        <dbReference type="ChEBI" id="CHEBI:78469"/>
    </reaction>
    <physiologicalReaction direction="left-to-right" evidence="41">
        <dbReference type="Rhea" id="RHEA:41869"/>
    </physiologicalReaction>
</comment>
<dbReference type="InterPro" id="IPR036736">
    <property type="entry name" value="ACP-like_sf"/>
</dbReference>
<evidence type="ECO:0000256" key="23">
    <source>
        <dbReference type="ARBA" id="ARBA00047451"/>
    </source>
</evidence>
<proteinExistence type="predicted"/>
<evidence type="ECO:0000256" key="48">
    <source>
        <dbReference type="ARBA" id="ARBA00049533"/>
    </source>
</evidence>
<dbReference type="PROSITE" id="PS52019">
    <property type="entry name" value="PKS_MFAS_DH"/>
    <property type="match status" value="1"/>
</dbReference>
<comment type="catalytic activity">
    <reaction evidence="30">
        <text>hexadecanoyl-[ACP] + malonyl-[ACP] + H(+) = 3-oxooctadecanoyl-[ACP] + holo-[ACP] + CO2</text>
        <dbReference type="Rhea" id="RHEA:41916"/>
        <dbReference type="Rhea" id="RHEA-COMP:9623"/>
        <dbReference type="Rhea" id="RHEA-COMP:9652"/>
        <dbReference type="Rhea" id="RHEA-COMP:9653"/>
        <dbReference type="Rhea" id="RHEA-COMP:9685"/>
        <dbReference type="ChEBI" id="CHEBI:15378"/>
        <dbReference type="ChEBI" id="CHEBI:16526"/>
        <dbReference type="ChEBI" id="CHEBI:64479"/>
        <dbReference type="ChEBI" id="CHEBI:78449"/>
        <dbReference type="ChEBI" id="CHEBI:78483"/>
        <dbReference type="ChEBI" id="CHEBI:78487"/>
    </reaction>
    <physiologicalReaction direction="left-to-right" evidence="30">
        <dbReference type="Rhea" id="RHEA:41917"/>
    </physiologicalReaction>
</comment>
<dbReference type="Pfam" id="PF00975">
    <property type="entry name" value="Thioesterase"/>
    <property type="match status" value="1"/>
</dbReference>
<keyword evidence="54" id="KW-1185">Reference proteome</keyword>
<comment type="catalytic activity">
    <reaction evidence="48">
        <text>octanoyl-[ACP] + malonyl-[ACP] + H(+) = 3-oxodecanoyl-[ACP] + holo-[ACP] + CO2</text>
        <dbReference type="Rhea" id="RHEA:41852"/>
        <dbReference type="Rhea" id="RHEA-COMP:9623"/>
        <dbReference type="Rhea" id="RHEA-COMP:9636"/>
        <dbReference type="Rhea" id="RHEA-COMP:9637"/>
        <dbReference type="Rhea" id="RHEA-COMP:9685"/>
        <dbReference type="ChEBI" id="CHEBI:15378"/>
        <dbReference type="ChEBI" id="CHEBI:16526"/>
        <dbReference type="ChEBI" id="CHEBI:64479"/>
        <dbReference type="ChEBI" id="CHEBI:78449"/>
        <dbReference type="ChEBI" id="CHEBI:78463"/>
        <dbReference type="ChEBI" id="CHEBI:78464"/>
    </reaction>
    <physiologicalReaction direction="left-to-right" evidence="48">
        <dbReference type="Rhea" id="RHEA:41853"/>
    </physiologicalReaction>
</comment>
<comment type="catalytic activity">
    <reaction evidence="39">
        <text>3-oxotetradecanoyl-[ACP] + NADPH + H(+) = (3R)-hydroxytetradecanoyl-[ACP] + NADP(+)</text>
        <dbReference type="Rhea" id="RHEA:41888"/>
        <dbReference type="Rhea" id="RHEA-COMP:9645"/>
        <dbReference type="Rhea" id="RHEA-COMP:9646"/>
        <dbReference type="ChEBI" id="CHEBI:15378"/>
        <dbReference type="ChEBI" id="CHEBI:57783"/>
        <dbReference type="ChEBI" id="CHEBI:58349"/>
        <dbReference type="ChEBI" id="CHEBI:78473"/>
        <dbReference type="ChEBI" id="CHEBI:78474"/>
    </reaction>
    <physiologicalReaction direction="left-to-right" evidence="39">
        <dbReference type="Rhea" id="RHEA:41889"/>
    </physiologicalReaction>
</comment>
<comment type="catalytic activity">
    <reaction evidence="25">
        <text>dodecanoyl-[ACP] + malonyl-[ACP] + H(+) = 3-oxotetradecanoyl-[ACP] + holo-[ACP] + CO2</text>
        <dbReference type="Rhea" id="RHEA:41884"/>
        <dbReference type="Rhea" id="RHEA-COMP:9623"/>
        <dbReference type="Rhea" id="RHEA-COMP:9644"/>
        <dbReference type="Rhea" id="RHEA-COMP:9645"/>
        <dbReference type="Rhea" id="RHEA-COMP:9685"/>
        <dbReference type="ChEBI" id="CHEBI:15378"/>
        <dbReference type="ChEBI" id="CHEBI:16526"/>
        <dbReference type="ChEBI" id="CHEBI:64479"/>
        <dbReference type="ChEBI" id="CHEBI:65264"/>
        <dbReference type="ChEBI" id="CHEBI:78449"/>
        <dbReference type="ChEBI" id="CHEBI:78473"/>
    </reaction>
    <physiologicalReaction direction="left-to-right" evidence="25">
        <dbReference type="Rhea" id="RHEA:41885"/>
    </physiologicalReaction>
</comment>
<evidence type="ECO:0000256" key="29">
    <source>
        <dbReference type="ARBA" id="ARBA00047961"/>
    </source>
</evidence>
<evidence type="ECO:0000256" key="26">
    <source>
        <dbReference type="ARBA" id="ARBA00047810"/>
    </source>
</evidence>
<dbReference type="PANTHER" id="PTHR43775:SF23">
    <property type="entry name" value="FATTY ACID SYNTHASE 3"/>
    <property type="match status" value="1"/>
</dbReference>
<evidence type="ECO:0000256" key="3">
    <source>
        <dbReference type="ARBA" id="ARBA00022553"/>
    </source>
</evidence>
<evidence type="ECO:0000256" key="34">
    <source>
        <dbReference type="ARBA" id="ARBA00048506"/>
    </source>
</evidence>
<dbReference type="SMART" id="SM00822">
    <property type="entry name" value="PKS_KR"/>
    <property type="match status" value="1"/>
</dbReference>
<evidence type="ECO:0000259" key="52">
    <source>
        <dbReference type="PROSITE" id="PS52019"/>
    </source>
</evidence>
<dbReference type="InterPro" id="IPR013968">
    <property type="entry name" value="PKS_KR"/>
</dbReference>
<dbReference type="Gene3D" id="3.40.47.10">
    <property type="match status" value="1"/>
</dbReference>
<comment type="catalytic activity">
    <reaction evidence="31">
        <text>(2E)-dodecenoyl-[ACP] + NADPH + H(+) = dodecanoyl-[ACP] + NADP(+)</text>
        <dbReference type="Rhea" id="RHEA:41880"/>
        <dbReference type="Rhea" id="RHEA-COMP:9643"/>
        <dbReference type="Rhea" id="RHEA-COMP:9644"/>
        <dbReference type="ChEBI" id="CHEBI:15378"/>
        <dbReference type="ChEBI" id="CHEBI:57783"/>
        <dbReference type="ChEBI" id="CHEBI:58349"/>
        <dbReference type="ChEBI" id="CHEBI:65264"/>
        <dbReference type="ChEBI" id="CHEBI:78472"/>
    </reaction>
    <physiologicalReaction direction="left-to-right" evidence="31">
        <dbReference type="Rhea" id="RHEA:41881"/>
    </physiologicalReaction>
</comment>
<evidence type="ECO:0000256" key="30">
    <source>
        <dbReference type="ARBA" id="ARBA00048051"/>
    </source>
</evidence>
<dbReference type="Gene3D" id="3.40.50.720">
    <property type="entry name" value="NAD(P)-binding Rossmann-like Domain"/>
    <property type="match status" value="1"/>
</dbReference>
<organism evidence="53 54">
    <name type="scientific">Dendroctonus ponderosae</name>
    <name type="common">Mountain pine beetle</name>
    <dbReference type="NCBI Taxonomy" id="77166"/>
    <lineage>
        <taxon>Eukaryota</taxon>
        <taxon>Metazoa</taxon>
        <taxon>Ecdysozoa</taxon>
        <taxon>Arthropoda</taxon>
        <taxon>Hexapoda</taxon>
        <taxon>Insecta</taxon>
        <taxon>Pterygota</taxon>
        <taxon>Neoptera</taxon>
        <taxon>Endopterygota</taxon>
        <taxon>Coleoptera</taxon>
        <taxon>Polyphaga</taxon>
        <taxon>Cucujiformia</taxon>
        <taxon>Curculionidae</taxon>
        <taxon>Scolytinae</taxon>
        <taxon>Dendroctonus</taxon>
    </lineage>
</organism>
<dbReference type="Proteomes" id="UP000019118">
    <property type="component" value="Unassembled WGS sequence"/>
</dbReference>
<dbReference type="CDD" id="cd00833">
    <property type="entry name" value="PKS"/>
    <property type="match status" value="1"/>
</dbReference>
<keyword evidence="7" id="KW-0007">Acetylation</keyword>
<evidence type="ECO:0000256" key="5">
    <source>
        <dbReference type="ARBA" id="ARBA00022799"/>
    </source>
</evidence>
<comment type="catalytic activity">
    <reaction evidence="29">
        <text>acetyl-[ACP] + malonyl-[ACP] + H(+) = 3-oxobutanoyl-[ACP] + holo-[ACP] + CO2</text>
        <dbReference type="Rhea" id="RHEA:41800"/>
        <dbReference type="Rhea" id="RHEA-COMP:9621"/>
        <dbReference type="Rhea" id="RHEA-COMP:9623"/>
        <dbReference type="Rhea" id="RHEA-COMP:9625"/>
        <dbReference type="Rhea" id="RHEA-COMP:9685"/>
        <dbReference type="ChEBI" id="CHEBI:15378"/>
        <dbReference type="ChEBI" id="CHEBI:16526"/>
        <dbReference type="ChEBI" id="CHEBI:64479"/>
        <dbReference type="ChEBI" id="CHEBI:78446"/>
        <dbReference type="ChEBI" id="CHEBI:78449"/>
        <dbReference type="ChEBI" id="CHEBI:78450"/>
    </reaction>
    <physiologicalReaction direction="left-to-right" evidence="29">
        <dbReference type="Rhea" id="RHEA:41801"/>
    </physiologicalReaction>
</comment>